<evidence type="ECO:0000259" key="11">
    <source>
        <dbReference type="Pfam" id="PF04500"/>
    </source>
</evidence>
<sequence>MGKIDCPNGFDEQDCFELELSECDSDREYRCLSGHCIPKEFYIDQYRDCLDHSDELFELKDQRIPECYTLTSVESCDDYACSSLTKQFSCGDGHCRNLYQDVDNVDRHDRLCGNQHDVYYIRQTFTSLDNTNCTIYFICLFSINQYLQFDEWMCDENDTLAQQCHDELFYFPSQPIVFGYVYFLYNTTQNITNMKPHFICYDEQWCQHLSRLSLVTITNDTRRCINVNKLNLNSTYHKWFNLVQDVQNLFKSCSLYQTLTLNCSQLYQCRHDNQIDDGCFNDGRDHLNGYSYIMDRLTNEKTYWRCINYSLHHCNSRLHTCVITNNIIKPSTEHICTIDGTTVELRKFDEQIAYRALHTQETPDMIITNCYKGMSDPAIARLPLRDHIKRRIRMLRQNNNPITAANDPNFASVPIPLSKTVRQDQFLRCDTGPGDDRILIFVSTEQVDILQSTDEFLVDGPFKVVPEIFYQLYIIHGVYRDHVVPLIYALLRRKNAETYQRLINQIIEFAPHWFPRSIMLDFEQASALAFLEPSRVINGFDDLSMDLGDDYQEILDYFEETYIGRLRPNHTRRRPMFCIDFWNMYNRTTQSSMRTNNTAEAYHRRIGSVFQCSHPTLWVFLQKLIDEENATHADILQINAGQPPKNKKKNQRFEKRLLNLISTPHPNILTQIDSIAHNISL</sequence>
<reference evidence="13" key="1">
    <citation type="submission" date="2021-02" db="EMBL/GenBank/DDBJ databases">
        <authorList>
            <person name="Nowell W R."/>
        </authorList>
    </citation>
    <scope>NUCLEOTIDE SEQUENCE</scope>
</reference>
<keyword evidence="6" id="KW-0862">Zinc</keyword>
<dbReference type="Gene3D" id="2.20.25.240">
    <property type="match status" value="1"/>
</dbReference>
<accession>A0A8S2KPM4</accession>
<evidence type="ECO:0000256" key="3">
    <source>
        <dbReference type="ARBA" id="ARBA00022723"/>
    </source>
</evidence>
<comment type="caution">
    <text evidence="13">The sequence shown here is derived from an EMBL/GenBank/DDBJ whole genome shotgun (WGS) entry which is preliminary data.</text>
</comment>
<evidence type="ECO:0000256" key="4">
    <source>
        <dbReference type="ARBA" id="ARBA00022737"/>
    </source>
</evidence>
<evidence type="ECO:0000256" key="7">
    <source>
        <dbReference type="ARBA" id="ARBA00022989"/>
    </source>
</evidence>
<evidence type="ECO:0000313" key="12">
    <source>
        <dbReference type="EMBL" id="CAF1097214.1"/>
    </source>
</evidence>
<keyword evidence="8" id="KW-0472">Membrane</keyword>
<evidence type="ECO:0000313" key="13">
    <source>
        <dbReference type="EMBL" id="CAF3858710.1"/>
    </source>
</evidence>
<dbReference type="GO" id="GO:0016192">
    <property type="term" value="P:vesicle-mediated transport"/>
    <property type="evidence" value="ECO:0007669"/>
    <property type="project" value="UniProtKB-ARBA"/>
</dbReference>
<dbReference type="Gene3D" id="4.10.400.10">
    <property type="entry name" value="Low-density Lipoprotein Receptor"/>
    <property type="match status" value="1"/>
</dbReference>
<organism evidence="13 14">
    <name type="scientific">Didymodactylos carnosus</name>
    <dbReference type="NCBI Taxonomy" id="1234261"/>
    <lineage>
        <taxon>Eukaryota</taxon>
        <taxon>Metazoa</taxon>
        <taxon>Spiralia</taxon>
        <taxon>Gnathifera</taxon>
        <taxon>Rotifera</taxon>
        <taxon>Eurotatoria</taxon>
        <taxon>Bdelloidea</taxon>
        <taxon>Philodinida</taxon>
        <taxon>Philodinidae</taxon>
        <taxon>Didymodactylos</taxon>
    </lineage>
</organism>
<protein>
    <recommendedName>
        <fullName evidence="11">FLYWCH-type domain-containing protein</fullName>
    </recommendedName>
</protein>
<evidence type="ECO:0000256" key="8">
    <source>
        <dbReference type="ARBA" id="ARBA00023136"/>
    </source>
</evidence>
<dbReference type="InterPro" id="IPR036055">
    <property type="entry name" value="LDL_receptor-like_sf"/>
</dbReference>
<dbReference type="GO" id="GO:0008270">
    <property type="term" value="F:zinc ion binding"/>
    <property type="evidence" value="ECO:0007669"/>
    <property type="project" value="UniProtKB-KW"/>
</dbReference>
<evidence type="ECO:0000256" key="10">
    <source>
        <dbReference type="PROSITE-ProRule" id="PRU00124"/>
    </source>
</evidence>
<dbReference type="InterPro" id="IPR002172">
    <property type="entry name" value="LDrepeatLR_classA_rpt"/>
</dbReference>
<keyword evidence="9 10" id="KW-1015">Disulfide bond</keyword>
<dbReference type="Pfam" id="PF00057">
    <property type="entry name" value="Ldl_recept_a"/>
    <property type="match status" value="1"/>
</dbReference>
<dbReference type="GO" id="GO:0005886">
    <property type="term" value="C:plasma membrane"/>
    <property type="evidence" value="ECO:0007669"/>
    <property type="project" value="TreeGrafter"/>
</dbReference>
<dbReference type="PROSITE" id="PS50068">
    <property type="entry name" value="LDLRA_2"/>
    <property type="match status" value="1"/>
</dbReference>
<keyword evidence="5" id="KW-0863">Zinc-finger</keyword>
<dbReference type="SMART" id="SM00192">
    <property type="entry name" value="LDLa"/>
    <property type="match status" value="1"/>
</dbReference>
<dbReference type="AlphaFoldDB" id="A0A8S2KPM4"/>
<dbReference type="EMBL" id="CAJNOK010009740">
    <property type="protein sequence ID" value="CAF1097214.1"/>
    <property type="molecule type" value="Genomic_DNA"/>
</dbReference>
<dbReference type="Proteomes" id="UP000682733">
    <property type="component" value="Unassembled WGS sequence"/>
</dbReference>
<keyword evidence="3" id="KW-0479">Metal-binding</keyword>
<name>A0A8S2KPM4_9BILA</name>
<dbReference type="CDD" id="cd00112">
    <property type="entry name" value="LDLa"/>
    <property type="match status" value="1"/>
</dbReference>
<keyword evidence="4" id="KW-0677">Repeat</keyword>
<evidence type="ECO:0000256" key="6">
    <source>
        <dbReference type="ARBA" id="ARBA00022833"/>
    </source>
</evidence>
<evidence type="ECO:0000256" key="5">
    <source>
        <dbReference type="ARBA" id="ARBA00022771"/>
    </source>
</evidence>
<dbReference type="Pfam" id="PF04500">
    <property type="entry name" value="FLYWCH"/>
    <property type="match status" value="1"/>
</dbReference>
<dbReference type="EMBL" id="CAJOBA010009758">
    <property type="protein sequence ID" value="CAF3858710.1"/>
    <property type="molecule type" value="Genomic_DNA"/>
</dbReference>
<evidence type="ECO:0000256" key="1">
    <source>
        <dbReference type="ARBA" id="ARBA00004167"/>
    </source>
</evidence>
<dbReference type="SUPFAM" id="SSF57424">
    <property type="entry name" value="LDL receptor-like module"/>
    <property type="match status" value="1"/>
</dbReference>
<feature type="disulfide bond" evidence="10">
    <location>
        <begin position="31"/>
        <end position="49"/>
    </location>
</feature>
<dbReference type="InterPro" id="IPR007588">
    <property type="entry name" value="Znf_FLYWCH"/>
</dbReference>
<feature type="domain" description="FLYWCH-type" evidence="11">
    <location>
        <begin position="287"/>
        <end position="334"/>
    </location>
</feature>
<proteinExistence type="predicted"/>
<comment type="subcellular location">
    <subcellularLocation>
        <location evidence="1">Membrane</location>
        <topology evidence="1">Single-pass membrane protein</topology>
    </subcellularLocation>
</comment>
<evidence type="ECO:0000313" key="14">
    <source>
        <dbReference type="Proteomes" id="UP000682733"/>
    </source>
</evidence>
<dbReference type="InterPro" id="IPR050685">
    <property type="entry name" value="LDLR"/>
</dbReference>
<gene>
    <name evidence="12" type="ORF">OVA965_LOCUS19113</name>
    <name evidence="13" type="ORF">TMI583_LOCUS19126</name>
</gene>
<keyword evidence="2" id="KW-0812">Transmembrane</keyword>
<keyword evidence="7" id="KW-1133">Transmembrane helix</keyword>
<comment type="caution">
    <text evidence="10">Lacks conserved residue(s) required for the propagation of feature annotation.</text>
</comment>
<evidence type="ECO:0000256" key="2">
    <source>
        <dbReference type="ARBA" id="ARBA00022692"/>
    </source>
</evidence>
<dbReference type="Proteomes" id="UP000677228">
    <property type="component" value="Unassembled WGS sequence"/>
</dbReference>
<dbReference type="PANTHER" id="PTHR24270">
    <property type="entry name" value="LOW-DENSITY LIPOPROTEIN RECEPTOR-RELATED"/>
    <property type="match status" value="1"/>
</dbReference>
<evidence type="ECO:0000256" key="9">
    <source>
        <dbReference type="ARBA" id="ARBA00023157"/>
    </source>
</evidence>